<evidence type="ECO:0000313" key="3">
    <source>
        <dbReference type="Proteomes" id="UP000288758"/>
    </source>
</evidence>
<evidence type="ECO:0000313" key="2">
    <source>
        <dbReference type="EMBL" id="QAT83387.1"/>
    </source>
</evidence>
<accession>A0A410RN51</accession>
<evidence type="ECO:0000259" key="1">
    <source>
        <dbReference type="Pfam" id="PF14065"/>
    </source>
</evidence>
<dbReference type="Proteomes" id="UP000288758">
    <property type="component" value="Chromosome"/>
</dbReference>
<dbReference type="RefSeq" id="WP_128795549.1">
    <property type="nucleotide sequence ID" value="NZ_CP034669.1"/>
</dbReference>
<dbReference type="Pfam" id="PF14065">
    <property type="entry name" value="Pvc16_N"/>
    <property type="match status" value="1"/>
</dbReference>
<dbReference type="EMBL" id="CP034669">
    <property type="protein sequence ID" value="QAT83387.1"/>
    <property type="molecule type" value="Genomic_DNA"/>
</dbReference>
<gene>
    <name evidence="2" type="ORF">EJ065_1789</name>
</gene>
<sequence>MALPESSVSVACRSLADFVRESFRLQGQTVRVPIGTPAAAAPATGDTDHRVNLFFHRFEPPPMGADVLPGQPWFLRVHCLVTAFAAAEDTVSAGENDLRLLGEVIRFFHEKPVMDALDASGEGVRLQLIFQPLSLDDINRLWSTQKDVVYRPSVAYEVALVPVVPRTRTREAPRAVSVGAHVQPGTQRGPVPAVPAWTPPLARLRVDPRLEDWAPQVGFVRAGTCTQSLVFEVGSPELAGFTPEVVVAGAAGASVHFRWDVWDQALGWRTVDTAVDMTPAVLEVDPEEPPAASRVQVPLPFSDHAGQAVLYAVRRYRRAADGPEGVELEARGNPVFVTLHGGGA</sequence>
<name>A0A410RN51_CORCK</name>
<reference evidence="2 3" key="1">
    <citation type="submission" date="2018-12" db="EMBL/GenBank/DDBJ databases">
        <title>Complete Genome Sequence of the Corallopyronin A producing Myxobacterium Corallococcus coralloides B035.</title>
        <authorList>
            <person name="Bouhired S.M."/>
            <person name="Rupp O."/>
            <person name="Blom J."/>
            <person name="Schaeberle T.F."/>
            <person name="Kehraus S."/>
            <person name="Schiefer A."/>
            <person name="Pfarr K."/>
            <person name="Goesmann A."/>
            <person name="Hoerauf A."/>
            <person name="Koenig G.M."/>
        </authorList>
    </citation>
    <scope>NUCLEOTIDE SEQUENCE [LARGE SCALE GENOMIC DNA]</scope>
    <source>
        <strain evidence="2 3">B035</strain>
    </source>
</reference>
<proteinExistence type="predicted"/>
<feature type="domain" description="Pvc16 N-terminal" evidence="1">
    <location>
        <begin position="13"/>
        <end position="174"/>
    </location>
</feature>
<dbReference type="InterPro" id="IPR025351">
    <property type="entry name" value="Pvc16_N"/>
</dbReference>
<protein>
    <recommendedName>
        <fullName evidence="1">Pvc16 N-terminal domain-containing protein</fullName>
    </recommendedName>
</protein>
<organism evidence="2 3">
    <name type="scientific">Corallococcus coralloides</name>
    <name type="common">Myxococcus coralloides</name>
    <dbReference type="NCBI Taxonomy" id="184914"/>
    <lineage>
        <taxon>Bacteria</taxon>
        <taxon>Pseudomonadati</taxon>
        <taxon>Myxococcota</taxon>
        <taxon>Myxococcia</taxon>
        <taxon>Myxococcales</taxon>
        <taxon>Cystobacterineae</taxon>
        <taxon>Myxococcaceae</taxon>
        <taxon>Corallococcus</taxon>
    </lineage>
</organism>
<dbReference type="AlphaFoldDB" id="A0A410RN51"/>